<reference evidence="2 3" key="1">
    <citation type="submission" date="2023-03" db="EMBL/GenBank/DDBJ databases">
        <title>High recombination rates correlate with genetic variation in Cardiocondyla obscurior ants.</title>
        <authorList>
            <person name="Errbii M."/>
        </authorList>
    </citation>
    <scope>NUCLEOTIDE SEQUENCE [LARGE SCALE GENOMIC DNA]</scope>
    <source>
        <strain evidence="2">Alpha-2009</strain>
        <tissue evidence="2">Whole body</tissue>
    </source>
</reference>
<evidence type="ECO:0000313" key="3">
    <source>
        <dbReference type="Proteomes" id="UP001430953"/>
    </source>
</evidence>
<proteinExistence type="predicted"/>
<comment type="caution">
    <text evidence="2">The sequence shown here is derived from an EMBL/GenBank/DDBJ whole genome shotgun (WGS) entry which is preliminary data.</text>
</comment>
<dbReference type="Proteomes" id="UP001430953">
    <property type="component" value="Unassembled WGS sequence"/>
</dbReference>
<accession>A0AAW2G2V8</accession>
<sequence length="53" mass="6109">MPAEVTFMERFFFEEITQGPILRIDLKSMRATEKTRKNSTTADSPSNNKDTVK</sequence>
<name>A0AAW2G2V8_9HYME</name>
<evidence type="ECO:0000256" key="1">
    <source>
        <dbReference type="SAM" id="MobiDB-lite"/>
    </source>
</evidence>
<feature type="compositionally biased region" description="Polar residues" evidence="1">
    <location>
        <begin position="38"/>
        <end position="53"/>
    </location>
</feature>
<evidence type="ECO:0000313" key="2">
    <source>
        <dbReference type="EMBL" id="KAL0121564.1"/>
    </source>
</evidence>
<protein>
    <submittedName>
        <fullName evidence="2">Uncharacterized protein</fullName>
    </submittedName>
</protein>
<feature type="region of interest" description="Disordered" evidence="1">
    <location>
        <begin position="31"/>
        <end position="53"/>
    </location>
</feature>
<organism evidence="2 3">
    <name type="scientific">Cardiocondyla obscurior</name>
    <dbReference type="NCBI Taxonomy" id="286306"/>
    <lineage>
        <taxon>Eukaryota</taxon>
        <taxon>Metazoa</taxon>
        <taxon>Ecdysozoa</taxon>
        <taxon>Arthropoda</taxon>
        <taxon>Hexapoda</taxon>
        <taxon>Insecta</taxon>
        <taxon>Pterygota</taxon>
        <taxon>Neoptera</taxon>
        <taxon>Endopterygota</taxon>
        <taxon>Hymenoptera</taxon>
        <taxon>Apocrita</taxon>
        <taxon>Aculeata</taxon>
        <taxon>Formicoidea</taxon>
        <taxon>Formicidae</taxon>
        <taxon>Myrmicinae</taxon>
        <taxon>Cardiocondyla</taxon>
    </lineage>
</organism>
<dbReference type="AlphaFoldDB" id="A0AAW2G2V8"/>
<keyword evidence="3" id="KW-1185">Reference proteome</keyword>
<dbReference type="EMBL" id="JADYXP020000006">
    <property type="protein sequence ID" value="KAL0121564.1"/>
    <property type="molecule type" value="Genomic_DNA"/>
</dbReference>
<gene>
    <name evidence="2" type="ORF">PUN28_006824</name>
</gene>